<evidence type="ECO:0000256" key="1">
    <source>
        <dbReference type="SAM" id="MobiDB-lite"/>
    </source>
</evidence>
<evidence type="ECO:0000313" key="2">
    <source>
        <dbReference type="EMBL" id="RSL64545.1"/>
    </source>
</evidence>
<sequence>MDPNIMRLSGIHGSEISQIQGHGLKRMRLLEAPLSAGGRRPPNHSTGPGTWSDRQGFELPKINPSFVQQSPPPSQPGLSLSSSNTKDLPQPAGTPV</sequence>
<feature type="compositionally biased region" description="Polar residues" evidence="1">
    <location>
        <begin position="43"/>
        <end position="53"/>
    </location>
</feature>
<proteinExistence type="predicted"/>
<feature type="region of interest" description="Disordered" evidence="1">
    <location>
        <begin position="28"/>
        <end position="96"/>
    </location>
</feature>
<dbReference type="AlphaFoldDB" id="A0A428QGY3"/>
<reference evidence="2 3" key="1">
    <citation type="submission" date="2017-06" db="EMBL/GenBank/DDBJ databases">
        <title>Comparative genomic analysis of Ambrosia Fusariam Clade fungi.</title>
        <authorList>
            <person name="Stajich J.E."/>
            <person name="Carrillo J."/>
            <person name="Kijimoto T."/>
            <person name="Eskalen A."/>
            <person name="O'Donnell K."/>
            <person name="Kasson M."/>
        </authorList>
    </citation>
    <scope>NUCLEOTIDE SEQUENCE [LARGE SCALE GENOMIC DNA]</scope>
    <source>
        <strain evidence="2 3">NRRL62584</strain>
    </source>
</reference>
<protein>
    <submittedName>
        <fullName evidence="2">Uncharacterized protein</fullName>
    </submittedName>
</protein>
<gene>
    <name evidence="2" type="ORF">CEP54_004669</name>
</gene>
<evidence type="ECO:0000313" key="3">
    <source>
        <dbReference type="Proteomes" id="UP000288168"/>
    </source>
</evidence>
<name>A0A428QGY3_9HYPO</name>
<accession>A0A428QGY3</accession>
<keyword evidence="3" id="KW-1185">Reference proteome</keyword>
<dbReference type="EMBL" id="NKCI01000033">
    <property type="protein sequence ID" value="RSL64545.1"/>
    <property type="molecule type" value="Genomic_DNA"/>
</dbReference>
<organism evidence="2 3">
    <name type="scientific">Fusarium duplospermum</name>
    <dbReference type="NCBI Taxonomy" id="1325734"/>
    <lineage>
        <taxon>Eukaryota</taxon>
        <taxon>Fungi</taxon>
        <taxon>Dikarya</taxon>
        <taxon>Ascomycota</taxon>
        <taxon>Pezizomycotina</taxon>
        <taxon>Sordariomycetes</taxon>
        <taxon>Hypocreomycetidae</taxon>
        <taxon>Hypocreales</taxon>
        <taxon>Nectriaceae</taxon>
        <taxon>Fusarium</taxon>
        <taxon>Fusarium solani species complex</taxon>
    </lineage>
</organism>
<comment type="caution">
    <text evidence="2">The sequence shown here is derived from an EMBL/GenBank/DDBJ whole genome shotgun (WGS) entry which is preliminary data.</text>
</comment>
<dbReference type="Proteomes" id="UP000288168">
    <property type="component" value="Unassembled WGS sequence"/>
</dbReference>